<comment type="caution">
    <text evidence="2">The sequence shown here is derived from an EMBL/GenBank/DDBJ whole genome shotgun (WGS) entry which is preliminary data.</text>
</comment>
<evidence type="ECO:0000313" key="2">
    <source>
        <dbReference type="EMBL" id="RYU90580.1"/>
    </source>
</evidence>
<keyword evidence="2" id="KW-0808">Transferase</keyword>
<dbReference type="OrthoDB" id="9812600at2"/>
<keyword evidence="2" id="KW-0489">Methyltransferase</keyword>
<dbReference type="Pfam" id="PF05050">
    <property type="entry name" value="Methyltransf_21"/>
    <property type="match status" value="1"/>
</dbReference>
<keyword evidence="3" id="KW-1185">Reference proteome</keyword>
<protein>
    <submittedName>
        <fullName evidence="2">FkbM family methyltransferase</fullName>
    </submittedName>
</protein>
<dbReference type="GO" id="GO:0032259">
    <property type="term" value="P:methylation"/>
    <property type="evidence" value="ECO:0007669"/>
    <property type="project" value="UniProtKB-KW"/>
</dbReference>
<dbReference type="InterPro" id="IPR052514">
    <property type="entry name" value="SAM-dependent_MTase"/>
</dbReference>
<dbReference type="InterPro" id="IPR006342">
    <property type="entry name" value="FkbM_mtfrase"/>
</dbReference>
<dbReference type="PANTHER" id="PTHR34203:SF15">
    <property type="entry name" value="SLL1173 PROTEIN"/>
    <property type="match status" value="1"/>
</dbReference>
<gene>
    <name evidence="2" type="ORF">EWM62_07965</name>
</gene>
<feature type="domain" description="Methyltransferase FkbM" evidence="1">
    <location>
        <begin position="87"/>
        <end position="242"/>
    </location>
</feature>
<evidence type="ECO:0000259" key="1">
    <source>
        <dbReference type="Pfam" id="PF05050"/>
    </source>
</evidence>
<dbReference type="PANTHER" id="PTHR34203">
    <property type="entry name" value="METHYLTRANSFERASE, FKBM FAMILY PROTEIN"/>
    <property type="match status" value="1"/>
</dbReference>
<reference evidence="2 3" key="1">
    <citation type="submission" date="2019-02" db="EMBL/GenBank/DDBJ databases">
        <title>Bacterial novel species Mucilaginibacter sp. 17JY9-4 isolated from soil.</title>
        <authorList>
            <person name="Jung H.-Y."/>
        </authorList>
    </citation>
    <scope>NUCLEOTIDE SEQUENCE [LARGE SCALE GENOMIC DNA]</scope>
    <source>
        <strain evidence="2 3">17JY9-4</strain>
    </source>
</reference>
<dbReference type="RefSeq" id="WP_129876140.1">
    <property type="nucleotide sequence ID" value="NZ_SEWG01000003.1"/>
</dbReference>
<dbReference type="AlphaFoldDB" id="A0A4V1ZBW5"/>
<dbReference type="SUPFAM" id="SSF53335">
    <property type="entry name" value="S-adenosyl-L-methionine-dependent methyltransferases"/>
    <property type="match status" value="1"/>
</dbReference>
<dbReference type="Gene3D" id="3.40.50.150">
    <property type="entry name" value="Vaccinia Virus protein VP39"/>
    <property type="match status" value="1"/>
</dbReference>
<dbReference type="Proteomes" id="UP000293331">
    <property type="component" value="Unassembled WGS sequence"/>
</dbReference>
<dbReference type="EMBL" id="SEWG01000003">
    <property type="protein sequence ID" value="RYU90580.1"/>
    <property type="molecule type" value="Genomic_DNA"/>
</dbReference>
<sequence>MQRTIQFVLNHPFNKGRVIPALIRLFKWQLLSRLNKQPVVHQFTQHSKLWVWKGLTGATGNIYCGLHEFEDMAFLLHLLRPDDLFIDIGANIGSYTMLAGAEAGASVIAVEPIPQTFEHLTQNVKLNNIGNMVTALNIGLGSKKDILKFTRTHDTGNHVATDIDTDVVKVNVDTLDNILEGKIPLLLKMDVEGFETEVLNGAINTLAAPGLKAIIIELNGAGKAYGFNDDDIHMLLLQHGFSVMAYHPFKRELVDAGRNNTHNTLYIRDSDFVNSRLKNAKKVYVQGRPI</sequence>
<organism evidence="2 3">
    <name type="scientific">Mucilaginibacter terrigena</name>
    <dbReference type="NCBI Taxonomy" id="2492395"/>
    <lineage>
        <taxon>Bacteria</taxon>
        <taxon>Pseudomonadati</taxon>
        <taxon>Bacteroidota</taxon>
        <taxon>Sphingobacteriia</taxon>
        <taxon>Sphingobacteriales</taxon>
        <taxon>Sphingobacteriaceae</taxon>
        <taxon>Mucilaginibacter</taxon>
    </lineage>
</organism>
<dbReference type="InterPro" id="IPR029063">
    <property type="entry name" value="SAM-dependent_MTases_sf"/>
</dbReference>
<dbReference type="GO" id="GO:0008168">
    <property type="term" value="F:methyltransferase activity"/>
    <property type="evidence" value="ECO:0007669"/>
    <property type="project" value="UniProtKB-KW"/>
</dbReference>
<evidence type="ECO:0000313" key="3">
    <source>
        <dbReference type="Proteomes" id="UP000293331"/>
    </source>
</evidence>
<dbReference type="NCBIfam" id="TIGR01444">
    <property type="entry name" value="fkbM_fam"/>
    <property type="match status" value="1"/>
</dbReference>
<name>A0A4V1ZBW5_9SPHI</name>
<accession>A0A4V1ZBW5</accession>
<proteinExistence type="predicted"/>